<dbReference type="Proteomes" id="UP000324222">
    <property type="component" value="Unassembled WGS sequence"/>
</dbReference>
<feature type="region of interest" description="Disordered" evidence="1">
    <location>
        <begin position="12"/>
        <end position="31"/>
    </location>
</feature>
<gene>
    <name evidence="2" type="ORF">E2C01_060763</name>
</gene>
<evidence type="ECO:0000313" key="2">
    <source>
        <dbReference type="EMBL" id="MPC66613.1"/>
    </source>
</evidence>
<comment type="caution">
    <text evidence="2">The sequence shown here is derived from an EMBL/GenBank/DDBJ whole genome shotgun (WGS) entry which is preliminary data.</text>
</comment>
<proteinExistence type="predicted"/>
<reference evidence="2 3" key="1">
    <citation type="submission" date="2019-05" db="EMBL/GenBank/DDBJ databases">
        <title>Another draft genome of Portunus trituberculatus and its Hox gene families provides insights of decapod evolution.</title>
        <authorList>
            <person name="Jeong J.-H."/>
            <person name="Song I."/>
            <person name="Kim S."/>
            <person name="Choi T."/>
            <person name="Kim D."/>
            <person name="Ryu S."/>
            <person name="Kim W."/>
        </authorList>
    </citation>
    <scope>NUCLEOTIDE SEQUENCE [LARGE SCALE GENOMIC DNA]</scope>
    <source>
        <tissue evidence="2">Muscle</tissue>
    </source>
</reference>
<organism evidence="2 3">
    <name type="scientific">Portunus trituberculatus</name>
    <name type="common">Swimming crab</name>
    <name type="synonym">Neptunus trituberculatus</name>
    <dbReference type="NCBI Taxonomy" id="210409"/>
    <lineage>
        <taxon>Eukaryota</taxon>
        <taxon>Metazoa</taxon>
        <taxon>Ecdysozoa</taxon>
        <taxon>Arthropoda</taxon>
        <taxon>Crustacea</taxon>
        <taxon>Multicrustacea</taxon>
        <taxon>Malacostraca</taxon>
        <taxon>Eumalacostraca</taxon>
        <taxon>Eucarida</taxon>
        <taxon>Decapoda</taxon>
        <taxon>Pleocyemata</taxon>
        <taxon>Brachyura</taxon>
        <taxon>Eubrachyura</taxon>
        <taxon>Portunoidea</taxon>
        <taxon>Portunidae</taxon>
        <taxon>Portuninae</taxon>
        <taxon>Portunus</taxon>
    </lineage>
</organism>
<dbReference type="EMBL" id="VSRR010025018">
    <property type="protein sequence ID" value="MPC66613.1"/>
    <property type="molecule type" value="Genomic_DNA"/>
</dbReference>
<evidence type="ECO:0000313" key="3">
    <source>
        <dbReference type="Proteomes" id="UP000324222"/>
    </source>
</evidence>
<dbReference type="AlphaFoldDB" id="A0A5B7H908"/>
<protein>
    <submittedName>
        <fullName evidence="2">Uncharacterized protein</fullName>
    </submittedName>
</protein>
<evidence type="ECO:0000256" key="1">
    <source>
        <dbReference type="SAM" id="MobiDB-lite"/>
    </source>
</evidence>
<name>A0A5B7H908_PORTR</name>
<accession>A0A5B7H908</accession>
<sequence length="117" mass="12179">MAWPACQGLARHAGQLSRPRSKLDDFTPPFASQIHPATATLPHCASQHAEPPASVTASPGTVQVARRASCLGKLPAIVQRGHGTGEQTCQVSHTHAALVWIGAGARFTGVRAAGGWQ</sequence>
<keyword evidence="3" id="KW-1185">Reference proteome</keyword>